<keyword evidence="4 6" id="KW-1133">Transmembrane helix</keyword>
<feature type="transmembrane region" description="Helical" evidence="6">
    <location>
        <begin position="379"/>
        <end position="399"/>
    </location>
</feature>
<gene>
    <name evidence="7" type="ORF">B4119_4026</name>
</gene>
<protein>
    <recommendedName>
        <fullName evidence="9">Cytosine permease</fullName>
    </recommendedName>
</protein>
<dbReference type="Gene3D" id="1.10.4160.10">
    <property type="entry name" value="Hydantoin permease"/>
    <property type="match status" value="1"/>
</dbReference>
<dbReference type="GO" id="GO:0005886">
    <property type="term" value="C:plasma membrane"/>
    <property type="evidence" value="ECO:0007669"/>
    <property type="project" value="TreeGrafter"/>
</dbReference>
<evidence type="ECO:0000256" key="6">
    <source>
        <dbReference type="SAM" id="Phobius"/>
    </source>
</evidence>
<dbReference type="RefSeq" id="WP_061578956.1">
    <property type="nucleotide sequence ID" value="NZ_LQYS01000016.1"/>
</dbReference>
<name>A0A150M2T4_9BACL</name>
<dbReference type="EMBL" id="LQYS01000016">
    <property type="protein sequence ID" value="KYD18736.1"/>
    <property type="molecule type" value="Genomic_DNA"/>
</dbReference>
<evidence type="ECO:0000313" key="8">
    <source>
        <dbReference type="Proteomes" id="UP000075455"/>
    </source>
</evidence>
<evidence type="ECO:0008006" key="9">
    <source>
        <dbReference type="Google" id="ProtNLM"/>
    </source>
</evidence>
<dbReference type="InterPro" id="IPR001248">
    <property type="entry name" value="Pur-cyt_permease"/>
</dbReference>
<feature type="transmembrane region" description="Helical" evidence="6">
    <location>
        <begin position="312"/>
        <end position="330"/>
    </location>
</feature>
<feature type="transmembrane region" description="Helical" evidence="6">
    <location>
        <begin position="405"/>
        <end position="423"/>
    </location>
</feature>
<feature type="transmembrane region" description="Helical" evidence="6">
    <location>
        <begin position="261"/>
        <end position="282"/>
    </location>
</feature>
<feature type="transmembrane region" description="Helical" evidence="6">
    <location>
        <begin position="196"/>
        <end position="218"/>
    </location>
</feature>
<dbReference type="AlphaFoldDB" id="A0A150M2T4"/>
<dbReference type="GO" id="GO:0015209">
    <property type="term" value="F:cytosine transmembrane transporter activity"/>
    <property type="evidence" value="ECO:0007669"/>
    <property type="project" value="InterPro"/>
</dbReference>
<accession>A0A150M2T4</accession>
<dbReference type="STRING" id="81408.B4119_4026"/>
<dbReference type="PANTHER" id="PTHR30569">
    <property type="entry name" value="CYTOSINE TRANSPORTER CODB"/>
    <property type="match status" value="1"/>
</dbReference>
<sequence length="438" mass="47183">MTRKNSTDDFSLSRVPAEARLPMWEVLLVRIGALTALSQFMLGAALGYGMTFWQAFWATMLGSVVLEIVSLLMGIAGAKEGMSTSLLARWTGFGKYGSSIIGAVISIGLIGWFGIQNAVFAKGIDEALNGALGFPLAATLTGLFVTAIVIFGFKWLSWTAKIAVPGFLAVVGYGIYKVLRDHSLVELIHSPHPGPSLSLGVAATMVAGGFMIGAVITPDMSRYCRNGKDVFWMTLIGTFVGELGVNMIAVLMAHAVGSDDVVTIILQTAGWLGAAIVIFATVKINDLNLYSASLGLSNLIDSVFNKKVNRGLITLVIGIVGTILSVLGILEKFQNFLVFLGVWIPPIAGIMVVDYFVLKRNRKLLNESRLQGRLPEYSEPVNPITLISWALGFVAGYFIKFGIPSLNSLLVSAIVYLIGMKIFNTSKQINLETNNNFN</sequence>
<feature type="transmembrane region" description="Helical" evidence="6">
    <location>
        <begin position="230"/>
        <end position="255"/>
    </location>
</feature>
<evidence type="ECO:0000256" key="1">
    <source>
        <dbReference type="ARBA" id="ARBA00004141"/>
    </source>
</evidence>
<dbReference type="Pfam" id="PF02133">
    <property type="entry name" value="Transp_cyt_pur"/>
    <property type="match status" value="1"/>
</dbReference>
<evidence type="ECO:0000256" key="3">
    <source>
        <dbReference type="ARBA" id="ARBA00022692"/>
    </source>
</evidence>
<dbReference type="InterPro" id="IPR030191">
    <property type="entry name" value="CodB"/>
</dbReference>
<evidence type="ECO:0000256" key="5">
    <source>
        <dbReference type="ARBA" id="ARBA00023136"/>
    </source>
</evidence>
<evidence type="ECO:0000256" key="2">
    <source>
        <dbReference type="ARBA" id="ARBA00008974"/>
    </source>
</evidence>
<comment type="subcellular location">
    <subcellularLocation>
        <location evidence="1">Membrane</location>
        <topology evidence="1">Multi-pass membrane protein</topology>
    </subcellularLocation>
</comment>
<organism evidence="7 8">
    <name type="scientific">Saccharococcus caldoxylosilyticus</name>
    <dbReference type="NCBI Taxonomy" id="81408"/>
    <lineage>
        <taxon>Bacteria</taxon>
        <taxon>Bacillati</taxon>
        <taxon>Bacillota</taxon>
        <taxon>Bacilli</taxon>
        <taxon>Bacillales</taxon>
        <taxon>Anoxybacillaceae</taxon>
        <taxon>Saccharococcus</taxon>
    </lineage>
</organism>
<dbReference type="PANTHER" id="PTHR30569:SF0">
    <property type="entry name" value="CYTOSINE PERMEASE"/>
    <property type="match status" value="1"/>
</dbReference>
<reference evidence="7 8" key="1">
    <citation type="submission" date="2016-01" db="EMBL/GenBank/DDBJ databases">
        <title>Draft Genome Sequences of Seven Thermophilic Sporeformers Isolated from Foods.</title>
        <authorList>
            <person name="Berendsen E.M."/>
            <person name="Wells-Bennik M.H."/>
            <person name="Krawcyk A.O."/>
            <person name="De Jong A."/>
            <person name="Holsappel S."/>
            <person name="Eijlander R.T."/>
            <person name="Kuipers O.P."/>
        </authorList>
    </citation>
    <scope>NUCLEOTIDE SEQUENCE [LARGE SCALE GENOMIC DNA]</scope>
    <source>
        <strain evidence="7 8">B4119</strain>
    </source>
</reference>
<feature type="transmembrane region" description="Helical" evidence="6">
    <location>
        <begin position="158"/>
        <end position="176"/>
    </location>
</feature>
<feature type="transmembrane region" description="Helical" evidence="6">
    <location>
        <begin position="127"/>
        <end position="151"/>
    </location>
</feature>
<dbReference type="CDD" id="cd11484">
    <property type="entry name" value="SLC-NCS1sbd_CobB-like"/>
    <property type="match status" value="1"/>
</dbReference>
<feature type="transmembrane region" description="Helical" evidence="6">
    <location>
        <begin position="27"/>
        <end position="49"/>
    </location>
</feature>
<dbReference type="PATRIC" id="fig|81408.3.peg.1980"/>
<feature type="transmembrane region" description="Helical" evidence="6">
    <location>
        <begin position="336"/>
        <end position="358"/>
    </location>
</feature>
<evidence type="ECO:0000313" key="7">
    <source>
        <dbReference type="EMBL" id="KYD18736.1"/>
    </source>
</evidence>
<evidence type="ECO:0000256" key="4">
    <source>
        <dbReference type="ARBA" id="ARBA00022989"/>
    </source>
</evidence>
<feature type="transmembrane region" description="Helical" evidence="6">
    <location>
        <begin position="55"/>
        <end position="75"/>
    </location>
</feature>
<comment type="similarity">
    <text evidence="2">Belongs to the purine-cytosine permease (2.A.39) family.</text>
</comment>
<comment type="caution">
    <text evidence="7">The sequence shown here is derived from an EMBL/GenBank/DDBJ whole genome shotgun (WGS) entry which is preliminary data.</text>
</comment>
<keyword evidence="3 6" id="KW-0812">Transmembrane</keyword>
<proteinExistence type="inferred from homology"/>
<feature type="transmembrane region" description="Helical" evidence="6">
    <location>
        <begin position="96"/>
        <end position="115"/>
    </location>
</feature>
<dbReference type="Proteomes" id="UP000075455">
    <property type="component" value="Unassembled WGS sequence"/>
</dbReference>
<keyword evidence="5 6" id="KW-0472">Membrane</keyword>